<evidence type="ECO:0000313" key="2">
    <source>
        <dbReference type="EMBL" id="XDO02382.1"/>
    </source>
</evidence>
<name>A0AB39JEU2_9VIRU</name>
<protein>
    <submittedName>
        <fullName evidence="1">Uncharacterized protein</fullName>
    </submittedName>
</protein>
<evidence type="ECO:0000313" key="1">
    <source>
        <dbReference type="EMBL" id="XDO01938.1"/>
    </source>
</evidence>
<gene>
    <name evidence="1" type="ORF">FloV-SA2_00116</name>
    <name evidence="2" type="ORF">FloV-SA2_00571</name>
</gene>
<reference evidence="1" key="1">
    <citation type="submission" date="2024-03" db="EMBL/GenBank/DDBJ databases">
        <title>Eukaryotic viruses encode the ribosomal protein eL40.</title>
        <authorList>
            <person name="Thomy J."/>
            <person name="Schvarcz C.R."/>
            <person name="McBeain K.A."/>
            <person name="Edwards K.F."/>
            <person name="Steward G.F."/>
        </authorList>
    </citation>
    <scope>NUCLEOTIDE SEQUENCE</scope>
    <source>
        <strain evidence="1">FloV-SA2</strain>
    </source>
</reference>
<proteinExistence type="predicted"/>
<dbReference type="EMBL" id="PP542043">
    <property type="protein sequence ID" value="XDO02382.1"/>
    <property type="molecule type" value="Genomic_DNA"/>
</dbReference>
<dbReference type="EMBL" id="PP542043">
    <property type="protein sequence ID" value="XDO01938.1"/>
    <property type="molecule type" value="Genomic_DNA"/>
</dbReference>
<sequence>MSTCAPNCVIDANYQDLFEINSQKDRQKTKYKDQVRINAMKKIRRTHICHKCLKYPGDSEWNFGLWEDNKYTCFDCL</sequence>
<accession>A0AB39JEU2</accession>
<organism evidence="1">
    <name type="scientific">Florenciella sp. virus SA2</name>
    <dbReference type="NCBI Taxonomy" id="3240092"/>
    <lineage>
        <taxon>Viruses</taxon>
    </lineage>
</organism>